<comment type="caution">
    <text evidence="1">The sequence shown here is derived from an EMBL/GenBank/DDBJ whole genome shotgun (WGS) entry which is preliminary data.</text>
</comment>
<gene>
    <name evidence="1" type="ORF">TSPI_03014</name>
</gene>
<protein>
    <submittedName>
        <fullName evidence="1">Floricaula/leafy-like protein</fullName>
    </submittedName>
</protein>
<evidence type="ECO:0000313" key="2">
    <source>
        <dbReference type="Proteomes" id="UP001558632"/>
    </source>
</evidence>
<reference evidence="1 2" key="1">
    <citation type="submission" date="2024-07" db="EMBL/GenBank/DDBJ databases">
        <title>Enhanced genomic and transcriptomic resources for Trichinella pseudospiralis and T. spiralis underpin the discovery of pronounced molecular differences between stages and species.</title>
        <authorList>
            <person name="Pasi K.K."/>
            <person name="La Rosa G."/>
            <person name="Gomez-Morales M.A."/>
            <person name="Tosini F."/>
            <person name="Sumanam S."/>
            <person name="Young N.D."/>
            <person name="Chang B.C."/>
            <person name="Robin G.B."/>
        </authorList>
    </citation>
    <scope>NUCLEOTIDE SEQUENCE [LARGE SCALE GENOMIC DNA]</scope>
    <source>
        <strain evidence="1">ISS534</strain>
    </source>
</reference>
<proteinExistence type="predicted"/>
<dbReference type="EMBL" id="JBEUSY010000528">
    <property type="protein sequence ID" value="KAL1227853.1"/>
    <property type="molecule type" value="Genomic_DNA"/>
</dbReference>
<dbReference type="Proteomes" id="UP001558632">
    <property type="component" value="Unassembled WGS sequence"/>
</dbReference>
<name>A0ABR3K2C7_TRISP</name>
<sequence length="179" mass="19996">MRGKQADETQEDSSDSEFAITPFEMNIELPITYTTNLKIDSIKNSHRRCSDLITSLKNGNSAELGEVVQMAESGLEALADFTFQCANCWLELIQSLNATKAPLCASKLANIVSGMCMEVQTFVSDLNIEILKCTTKEVEAQVCATEVFLQANRSCSLIHEAYNYVLPYMQWLHLKDVLN</sequence>
<organism evidence="1 2">
    <name type="scientific">Trichinella spiralis</name>
    <name type="common">Trichina worm</name>
    <dbReference type="NCBI Taxonomy" id="6334"/>
    <lineage>
        <taxon>Eukaryota</taxon>
        <taxon>Metazoa</taxon>
        <taxon>Ecdysozoa</taxon>
        <taxon>Nematoda</taxon>
        <taxon>Enoplea</taxon>
        <taxon>Dorylaimia</taxon>
        <taxon>Trichinellida</taxon>
        <taxon>Trichinellidae</taxon>
        <taxon>Trichinella</taxon>
    </lineage>
</organism>
<keyword evidence="2" id="KW-1185">Reference proteome</keyword>
<evidence type="ECO:0000313" key="1">
    <source>
        <dbReference type="EMBL" id="KAL1227853.1"/>
    </source>
</evidence>
<accession>A0ABR3K2C7</accession>